<reference evidence="3" key="1">
    <citation type="submission" date="2021-03" db="EMBL/GenBank/DDBJ databases">
        <authorList>
            <consortium name="Genoscope - CEA"/>
            <person name="William W."/>
        </authorList>
    </citation>
    <scope>NUCLEOTIDE SEQUENCE</scope>
    <source>
        <strain evidence="3">Doubled-haploid Pahang</strain>
    </source>
</reference>
<sequence length="161" mass="17241">MHSAVEQCMQSLLHACLGPSVVVGAALVGLGVVLAVVLEGVGVGLELVPGVAGRRAELLHLVPRGRALPAHRVARARILRLLDALRYLVGDVGRSRRGARGEHRAAPATEKREEPRMRPLRPGELCLRGDRPCGGKSHAGSSCCRHEHEPHLLQLVPMIVV</sequence>
<evidence type="ECO:0000256" key="1">
    <source>
        <dbReference type="SAM" id="MobiDB-lite"/>
    </source>
</evidence>
<dbReference type="EMBL" id="HG996472">
    <property type="protein sequence ID" value="CAG1831135.1"/>
    <property type="molecule type" value="Genomic_DNA"/>
</dbReference>
<evidence type="ECO:0000313" key="3">
    <source>
        <dbReference type="EMBL" id="CAG1831135.1"/>
    </source>
</evidence>
<protein>
    <submittedName>
        <fullName evidence="3">(wild Malaysian banana) hypothetical protein</fullName>
    </submittedName>
</protein>
<evidence type="ECO:0000256" key="2">
    <source>
        <dbReference type="SAM" id="Phobius"/>
    </source>
</evidence>
<proteinExistence type="predicted"/>
<name>A0A8D6ZJW3_MUSAM</name>
<organism evidence="3">
    <name type="scientific">Musa acuminata subsp. malaccensis</name>
    <name type="common">Wild banana</name>
    <name type="synonym">Musa malaccensis</name>
    <dbReference type="NCBI Taxonomy" id="214687"/>
    <lineage>
        <taxon>Eukaryota</taxon>
        <taxon>Viridiplantae</taxon>
        <taxon>Streptophyta</taxon>
        <taxon>Embryophyta</taxon>
        <taxon>Tracheophyta</taxon>
        <taxon>Spermatophyta</taxon>
        <taxon>Magnoliopsida</taxon>
        <taxon>Liliopsida</taxon>
        <taxon>Zingiberales</taxon>
        <taxon>Musaceae</taxon>
        <taxon>Musa</taxon>
    </lineage>
</organism>
<keyword evidence="2" id="KW-0472">Membrane</keyword>
<keyword evidence="2" id="KW-1133">Transmembrane helix</keyword>
<feature type="compositionally biased region" description="Basic and acidic residues" evidence="1">
    <location>
        <begin position="99"/>
        <end position="117"/>
    </location>
</feature>
<feature type="region of interest" description="Disordered" evidence="1">
    <location>
        <begin position="98"/>
        <end position="118"/>
    </location>
</feature>
<accession>A0A8D6ZJW3</accession>
<keyword evidence="2" id="KW-0812">Transmembrane</keyword>
<gene>
    <name evidence="3" type="ORF">GSMUA_343890.1</name>
</gene>
<dbReference type="AlphaFoldDB" id="A0A8D6ZJW3"/>
<feature type="transmembrane region" description="Helical" evidence="2">
    <location>
        <begin position="12"/>
        <end position="38"/>
    </location>
</feature>